<evidence type="ECO:0000313" key="2">
    <source>
        <dbReference type="Proteomes" id="UP000192927"/>
    </source>
</evidence>
<dbReference type="PANTHER" id="PTHR11799">
    <property type="entry name" value="PARAOXONASE"/>
    <property type="match status" value="1"/>
</dbReference>
<organism evidence="1 2">
    <name type="scientific">Lasallia pustulata</name>
    <dbReference type="NCBI Taxonomy" id="136370"/>
    <lineage>
        <taxon>Eukaryota</taxon>
        <taxon>Fungi</taxon>
        <taxon>Dikarya</taxon>
        <taxon>Ascomycota</taxon>
        <taxon>Pezizomycotina</taxon>
        <taxon>Lecanoromycetes</taxon>
        <taxon>OSLEUM clade</taxon>
        <taxon>Umbilicariomycetidae</taxon>
        <taxon>Umbilicariales</taxon>
        <taxon>Umbilicariaceae</taxon>
        <taxon>Lasallia</taxon>
    </lineage>
</organism>
<protein>
    <submittedName>
        <fullName evidence="1">Six-bladed beta-propeller, TolB-like</fullName>
    </submittedName>
</protein>
<accession>A0A1W5D800</accession>
<dbReference type="Proteomes" id="UP000192927">
    <property type="component" value="Unassembled WGS sequence"/>
</dbReference>
<dbReference type="Gene3D" id="2.120.10.30">
    <property type="entry name" value="TolB, C-terminal domain"/>
    <property type="match status" value="1"/>
</dbReference>
<evidence type="ECO:0000313" key="1">
    <source>
        <dbReference type="EMBL" id="SLM39120.1"/>
    </source>
</evidence>
<name>A0A1W5D800_9LECA</name>
<keyword evidence="2" id="KW-1185">Reference proteome</keyword>
<dbReference type="InterPro" id="IPR011042">
    <property type="entry name" value="6-blade_b-propeller_TolB-like"/>
</dbReference>
<dbReference type="EMBL" id="FWEW01003393">
    <property type="protein sequence ID" value="SLM39120.1"/>
    <property type="molecule type" value="Genomic_DNA"/>
</dbReference>
<dbReference type="InterPro" id="IPR051288">
    <property type="entry name" value="Serum_paraoxonase/arylesterase"/>
</dbReference>
<sequence>MSVSYFRLLSVGTVLLAISYQYYLKGFLLSSLGLFRTLQPLSDFPYTCRPLRHEYLEGCEDIWLDEEGRALYAGCASLEFRAQWAPTMDRLDISSRGLAGSHVSVLELDSVVGDEFKLRRLEPKGYTEAAGDTILAVFGFKGEVVGASKLRFWMVNHRYPVGATRDGETLLDPYQVGANSTVEVFEVDRGRSEMVHVKTFSSGVIETPNNLALTGEGGFFVTNDHSAKVGLRRHLDPFIGGGSIGYCNASSCHLASSSGWNYANGIVRGHDGLYYIASSFLDKIRVMQLQDGLTMKELHVIKLGMPVDNLSIDRNGDIYAAGFPKILKVMEAFKKPYETRPPSTIWRIRRVGFGLDYEVRKVLEDREARIMRGLTVAVHDVKTGRLFLGGVVAPWITVCEPY</sequence>
<dbReference type="PANTHER" id="PTHR11799:SF20">
    <property type="entry name" value="SMP-30_GLUCONOLACTONASE_LRE-LIKE REGION DOMAIN-CONTAINING PROTEIN"/>
    <property type="match status" value="1"/>
</dbReference>
<dbReference type="SUPFAM" id="SSF63829">
    <property type="entry name" value="Calcium-dependent phosphotriesterase"/>
    <property type="match status" value="1"/>
</dbReference>
<proteinExistence type="predicted"/>
<reference evidence="2" key="1">
    <citation type="submission" date="2017-03" db="EMBL/GenBank/DDBJ databases">
        <authorList>
            <person name="Sharma R."/>
            <person name="Thines M."/>
        </authorList>
    </citation>
    <scope>NUCLEOTIDE SEQUENCE [LARGE SCALE GENOMIC DNA]</scope>
</reference>
<dbReference type="AlphaFoldDB" id="A0A1W5D800"/>